<organism evidence="1 2">
    <name type="scientific">Roseofilum acuticapitatum BLCC-M154</name>
    <dbReference type="NCBI Taxonomy" id="3022444"/>
    <lineage>
        <taxon>Bacteria</taxon>
        <taxon>Bacillati</taxon>
        <taxon>Cyanobacteriota</taxon>
        <taxon>Cyanophyceae</taxon>
        <taxon>Desertifilales</taxon>
        <taxon>Desertifilaceae</taxon>
        <taxon>Roseofilum</taxon>
        <taxon>Roseofilum acuticapitatum</taxon>
    </lineage>
</organism>
<sequence>MTSRLPVEFLTEEEAMVVDSALLSSADKFSTRLAIYACRALKEISLETHEPAETISEEAIADWVKHDTHIQKIIDLDESFINFFARLVSSARVPLEKIAQENQVKVTDLKVMDIVSWFEKDRRIEA</sequence>
<keyword evidence="2" id="KW-1185">Reference proteome</keyword>
<proteinExistence type="predicted"/>
<dbReference type="RefSeq" id="WP_283752398.1">
    <property type="nucleotide sequence ID" value="NZ_JAQOSP010000028.1"/>
</dbReference>
<evidence type="ECO:0008006" key="3">
    <source>
        <dbReference type="Google" id="ProtNLM"/>
    </source>
</evidence>
<accession>A0ABT7ARC8</accession>
<name>A0ABT7ARC8_9CYAN</name>
<dbReference type="Proteomes" id="UP001235303">
    <property type="component" value="Unassembled WGS sequence"/>
</dbReference>
<evidence type="ECO:0000313" key="2">
    <source>
        <dbReference type="Proteomes" id="UP001235303"/>
    </source>
</evidence>
<dbReference type="EMBL" id="JAQOSP010000028">
    <property type="protein sequence ID" value="MDJ1168638.1"/>
    <property type="molecule type" value="Genomic_DNA"/>
</dbReference>
<reference evidence="1 2" key="1">
    <citation type="submission" date="2023-01" db="EMBL/GenBank/DDBJ databases">
        <title>Novel diversity within Roseofilum (Cyanobacteria; Desertifilaceae) from marine benthic mats with descriptions of four novel species.</title>
        <authorList>
            <person name="Wang Y."/>
            <person name="Berthold D.E."/>
            <person name="Hu J."/>
            <person name="Lefler F.W."/>
            <person name="Laughinghouse H.D. IV."/>
        </authorList>
    </citation>
    <scope>NUCLEOTIDE SEQUENCE [LARGE SCALE GENOMIC DNA]</scope>
    <source>
        <strain evidence="1 2">BLCC-M154</strain>
    </source>
</reference>
<protein>
    <recommendedName>
        <fullName evidence="3">DUF4332 domain-containing protein</fullName>
    </recommendedName>
</protein>
<gene>
    <name evidence="1" type="ORF">PMG71_04275</name>
</gene>
<evidence type="ECO:0000313" key="1">
    <source>
        <dbReference type="EMBL" id="MDJ1168638.1"/>
    </source>
</evidence>
<comment type="caution">
    <text evidence="1">The sequence shown here is derived from an EMBL/GenBank/DDBJ whole genome shotgun (WGS) entry which is preliminary data.</text>
</comment>